<evidence type="ECO:0000256" key="10">
    <source>
        <dbReference type="SAM" id="Phobius"/>
    </source>
</evidence>
<reference evidence="12" key="1">
    <citation type="submission" date="2021-01" db="EMBL/GenBank/DDBJ databases">
        <title>Metabolic potential, ecology and presence of endohyphal bacteria is reflected in genomic diversity of Mucoromycotina.</title>
        <authorList>
            <person name="Muszewska A."/>
            <person name="Okrasinska A."/>
            <person name="Steczkiewicz K."/>
            <person name="Drgas O."/>
            <person name="Orlowska M."/>
            <person name="Perlinska-Lenart U."/>
            <person name="Aleksandrzak-Piekarczyk T."/>
            <person name="Szatraj K."/>
            <person name="Zielenkiewicz U."/>
            <person name="Pilsyk S."/>
            <person name="Malc E."/>
            <person name="Mieczkowski P."/>
            <person name="Kruszewska J.S."/>
            <person name="Biernat P."/>
            <person name="Pawlowska J."/>
        </authorList>
    </citation>
    <scope>NUCLEOTIDE SEQUENCE</scope>
    <source>
        <strain evidence="12">WA0000018081</strain>
    </source>
</reference>
<evidence type="ECO:0000259" key="11">
    <source>
        <dbReference type="Pfam" id="PF09335"/>
    </source>
</evidence>
<dbReference type="EMBL" id="JAEPRE010000036">
    <property type="protein sequence ID" value="KAG2235252.1"/>
    <property type="molecule type" value="Genomic_DNA"/>
</dbReference>
<keyword evidence="9 10" id="KW-0472">Membrane</keyword>
<evidence type="ECO:0000313" key="13">
    <source>
        <dbReference type="Proteomes" id="UP000613177"/>
    </source>
</evidence>
<dbReference type="AlphaFoldDB" id="A0A8H7VXQ4"/>
<keyword evidence="13" id="KW-1185">Reference proteome</keyword>
<feature type="transmembrane region" description="Helical" evidence="10">
    <location>
        <begin position="95"/>
        <end position="121"/>
    </location>
</feature>
<evidence type="ECO:0000256" key="2">
    <source>
        <dbReference type="ARBA" id="ARBA00004653"/>
    </source>
</evidence>
<proteinExistence type="inferred from homology"/>
<evidence type="ECO:0000256" key="6">
    <source>
        <dbReference type="ARBA" id="ARBA00022692"/>
    </source>
</evidence>
<evidence type="ECO:0000256" key="5">
    <source>
        <dbReference type="ARBA" id="ARBA00020673"/>
    </source>
</evidence>
<organism evidence="12 13">
    <name type="scientific">Thamnidium elegans</name>
    <dbReference type="NCBI Taxonomy" id="101142"/>
    <lineage>
        <taxon>Eukaryota</taxon>
        <taxon>Fungi</taxon>
        <taxon>Fungi incertae sedis</taxon>
        <taxon>Mucoromycota</taxon>
        <taxon>Mucoromycotina</taxon>
        <taxon>Mucoromycetes</taxon>
        <taxon>Mucorales</taxon>
        <taxon>Mucorineae</taxon>
        <taxon>Mucoraceae</taxon>
        <taxon>Thamnidium</taxon>
    </lineage>
</organism>
<keyword evidence="8" id="KW-0333">Golgi apparatus</keyword>
<keyword evidence="6 10" id="KW-0812">Transmembrane</keyword>
<evidence type="ECO:0000256" key="9">
    <source>
        <dbReference type="ARBA" id="ARBA00023136"/>
    </source>
</evidence>
<evidence type="ECO:0000256" key="7">
    <source>
        <dbReference type="ARBA" id="ARBA00022989"/>
    </source>
</evidence>
<dbReference type="PANTHER" id="PTHR47549">
    <property type="entry name" value="GOLGI APPARATUS MEMBRANE PROTEIN TVP38-RELATED"/>
    <property type="match status" value="1"/>
</dbReference>
<evidence type="ECO:0000256" key="4">
    <source>
        <dbReference type="ARBA" id="ARBA00013533"/>
    </source>
</evidence>
<dbReference type="GO" id="GO:0000022">
    <property type="term" value="P:mitotic spindle elongation"/>
    <property type="evidence" value="ECO:0007669"/>
    <property type="project" value="TreeGrafter"/>
</dbReference>
<gene>
    <name evidence="12" type="ORF">INT48_004719</name>
</gene>
<evidence type="ECO:0000256" key="3">
    <source>
        <dbReference type="ARBA" id="ARBA00008640"/>
    </source>
</evidence>
<protein>
    <recommendedName>
        <fullName evidence="4">Golgi apparatus membrane protein TVP38</fullName>
    </recommendedName>
    <alternativeName>
        <fullName evidence="5">Golgi apparatus membrane protein tvp38</fullName>
    </alternativeName>
</protein>
<comment type="similarity">
    <text evidence="3">Belongs to the TVP38/TMEM64 family.</text>
</comment>
<evidence type="ECO:0000256" key="1">
    <source>
        <dbReference type="ARBA" id="ARBA00002978"/>
    </source>
</evidence>
<feature type="transmembrane region" description="Helical" evidence="10">
    <location>
        <begin position="219"/>
        <end position="239"/>
    </location>
</feature>
<sequence length="282" mass="31472">MALFVRSFLFFRCFSPLFNTMQKKSIVTIAGGITLLVITALTFALHRATILALIQTVAVELRTKAYSSILLSCLIILTSIPPMLGFTFATTLTGFIYGFPGGIAPAVSGAFFGAMIAFGLIRKYNFARFIKLSTSKQEKYLAIQEAIEQGGFKMMMLIRLSPIPWPITNMLLSILPTITTKQFIFSALISSFKVMLEVWIGSQLADISNPDLPPSAHRIAMMMMGCGVFMLAAVAWWLYRLTMQKVEENRKSNRLGSYRENIHDDLSVVTIELSHNPSKKEM</sequence>
<comment type="caution">
    <text evidence="12">The sequence shown here is derived from an EMBL/GenBank/DDBJ whole genome shotgun (WGS) entry which is preliminary data.</text>
</comment>
<dbReference type="GO" id="GO:0016192">
    <property type="term" value="P:vesicle-mediated transport"/>
    <property type="evidence" value="ECO:0007669"/>
    <property type="project" value="TreeGrafter"/>
</dbReference>
<comment type="function">
    <text evidence="1">Golgi membrane protein involved in vesicular trafficking and spindle migration.</text>
</comment>
<feature type="transmembrane region" description="Helical" evidence="10">
    <location>
        <begin position="163"/>
        <end position="189"/>
    </location>
</feature>
<feature type="domain" description="VTT" evidence="11">
    <location>
        <begin position="87"/>
        <end position="201"/>
    </location>
</feature>
<name>A0A8H7VXQ4_9FUNG</name>
<dbReference type="GO" id="GO:0000139">
    <property type="term" value="C:Golgi membrane"/>
    <property type="evidence" value="ECO:0007669"/>
    <property type="project" value="UniProtKB-SubCell"/>
</dbReference>
<dbReference type="Pfam" id="PF09335">
    <property type="entry name" value="VTT_dom"/>
    <property type="match status" value="1"/>
</dbReference>
<accession>A0A8H7VXQ4</accession>
<feature type="transmembrane region" description="Helical" evidence="10">
    <location>
        <begin position="66"/>
        <end position="89"/>
    </location>
</feature>
<feature type="transmembrane region" description="Helical" evidence="10">
    <location>
        <begin position="26"/>
        <end position="45"/>
    </location>
</feature>
<dbReference type="InterPro" id="IPR051076">
    <property type="entry name" value="Golgi_membrane_TVP38/TMEM64"/>
</dbReference>
<keyword evidence="7 10" id="KW-1133">Transmembrane helix</keyword>
<evidence type="ECO:0000256" key="8">
    <source>
        <dbReference type="ARBA" id="ARBA00023034"/>
    </source>
</evidence>
<dbReference type="InterPro" id="IPR032816">
    <property type="entry name" value="VTT_dom"/>
</dbReference>
<comment type="subcellular location">
    <subcellularLocation>
        <location evidence="2">Golgi apparatus membrane</location>
        <topology evidence="2">Multi-pass membrane protein</topology>
    </subcellularLocation>
</comment>
<dbReference type="Proteomes" id="UP000613177">
    <property type="component" value="Unassembled WGS sequence"/>
</dbReference>
<dbReference type="PANTHER" id="PTHR47549:SF1">
    <property type="entry name" value="GOLGI APPARATUS MEMBRANE PROTEIN TVP38"/>
    <property type="match status" value="1"/>
</dbReference>
<evidence type="ECO:0000313" key="12">
    <source>
        <dbReference type="EMBL" id="KAG2235252.1"/>
    </source>
</evidence>